<evidence type="ECO:0000256" key="11">
    <source>
        <dbReference type="ARBA" id="ARBA00023145"/>
    </source>
</evidence>
<protein>
    <recommendedName>
        <fullName evidence="4">cellulase</fullName>
        <ecNumber evidence="4">3.2.1.4</ecNumber>
    </recommendedName>
</protein>
<feature type="chain" id="PRO_5035740117" description="cellulase" evidence="17">
    <location>
        <begin position="18"/>
        <end position="1024"/>
    </location>
</feature>
<evidence type="ECO:0000256" key="15">
    <source>
        <dbReference type="ARBA" id="ARBA00023326"/>
    </source>
</evidence>
<dbReference type="Gene3D" id="2.40.10.10">
    <property type="entry name" value="Trypsin-like serine proteases"/>
    <property type="match status" value="1"/>
</dbReference>
<evidence type="ECO:0000256" key="2">
    <source>
        <dbReference type="ARBA" id="ARBA00004613"/>
    </source>
</evidence>
<accession>A0A8S1CBL8</accession>
<dbReference type="GO" id="GO:0008810">
    <property type="term" value="F:cellulase activity"/>
    <property type="evidence" value="ECO:0007669"/>
    <property type="project" value="UniProtKB-EC"/>
</dbReference>
<comment type="similarity">
    <text evidence="3">Belongs to the glycosyl hydrolase 9 (cellulase E) family.</text>
</comment>
<evidence type="ECO:0000256" key="17">
    <source>
        <dbReference type="SAM" id="SignalP"/>
    </source>
</evidence>
<dbReference type="PROSITE" id="PS00134">
    <property type="entry name" value="TRYPSIN_HIS"/>
    <property type="match status" value="1"/>
</dbReference>
<comment type="caution">
    <text evidence="19">The sequence shown here is derived from an EMBL/GenBank/DDBJ whole genome shotgun (WGS) entry which is preliminary data.</text>
</comment>
<evidence type="ECO:0000256" key="14">
    <source>
        <dbReference type="ARBA" id="ARBA00023295"/>
    </source>
</evidence>
<feature type="compositionally biased region" description="Polar residues" evidence="16">
    <location>
        <begin position="692"/>
        <end position="702"/>
    </location>
</feature>
<dbReference type="Pfam" id="PF00759">
    <property type="entry name" value="Glyco_hydro_9"/>
    <property type="match status" value="1"/>
</dbReference>
<dbReference type="EMBL" id="CADEPI010000024">
    <property type="protein sequence ID" value="CAB3366314.1"/>
    <property type="molecule type" value="Genomic_DNA"/>
</dbReference>
<keyword evidence="13" id="KW-0119">Carbohydrate metabolism</keyword>
<dbReference type="PRINTS" id="PR00722">
    <property type="entry name" value="CHYMOTRYPSIN"/>
</dbReference>
<evidence type="ECO:0000256" key="6">
    <source>
        <dbReference type="ARBA" id="ARBA00022670"/>
    </source>
</evidence>
<dbReference type="InterPro" id="IPR012341">
    <property type="entry name" value="6hp_glycosidase-like_sf"/>
</dbReference>
<feature type="signal peptide" evidence="17">
    <location>
        <begin position="1"/>
        <end position="17"/>
    </location>
</feature>
<dbReference type="GO" id="GO:0006508">
    <property type="term" value="P:proteolysis"/>
    <property type="evidence" value="ECO:0007669"/>
    <property type="project" value="UniProtKB-KW"/>
</dbReference>
<evidence type="ECO:0000256" key="8">
    <source>
        <dbReference type="ARBA" id="ARBA00022801"/>
    </source>
</evidence>
<evidence type="ECO:0000256" key="1">
    <source>
        <dbReference type="ARBA" id="ARBA00000966"/>
    </source>
</evidence>
<dbReference type="GO" id="GO:0004252">
    <property type="term" value="F:serine-type endopeptidase activity"/>
    <property type="evidence" value="ECO:0007669"/>
    <property type="project" value="InterPro"/>
</dbReference>
<dbReference type="InterPro" id="IPR001254">
    <property type="entry name" value="Trypsin_dom"/>
</dbReference>
<organism evidence="19 20">
    <name type="scientific">Cloeon dipterum</name>
    <dbReference type="NCBI Taxonomy" id="197152"/>
    <lineage>
        <taxon>Eukaryota</taxon>
        <taxon>Metazoa</taxon>
        <taxon>Ecdysozoa</taxon>
        <taxon>Arthropoda</taxon>
        <taxon>Hexapoda</taxon>
        <taxon>Insecta</taxon>
        <taxon>Pterygota</taxon>
        <taxon>Palaeoptera</taxon>
        <taxon>Ephemeroptera</taxon>
        <taxon>Pisciforma</taxon>
        <taxon>Baetidae</taxon>
        <taxon>Cloeon</taxon>
    </lineage>
</organism>
<evidence type="ECO:0000313" key="20">
    <source>
        <dbReference type="Proteomes" id="UP000494165"/>
    </source>
</evidence>
<keyword evidence="9" id="KW-0720">Serine protease</keyword>
<feature type="domain" description="Peptidase S1" evidence="18">
    <location>
        <begin position="757"/>
        <end position="1014"/>
    </location>
</feature>
<dbReference type="Pfam" id="PF00089">
    <property type="entry name" value="Trypsin"/>
    <property type="match status" value="1"/>
</dbReference>
<dbReference type="SUPFAM" id="SSF48208">
    <property type="entry name" value="Six-hairpin glycosidases"/>
    <property type="match status" value="1"/>
</dbReference>
<dbReference type="SMART" id="SM00020">
    <property type="entry name" value="Tryp_SPc"/>
    <property type="match status" value="1"/>
</dbReference>
<dbReference type="InterPro" id="IPR009003">
    <property type="entry name" value="Peptidase_S1_PA"/>
</dbReference>
<gene>
    <name evidence="19" type="ORF">CLODIP_2_CD01508</name>
</gene>
<evidence type="ECO:0000259" key="18">
    <source>
        <dbReference type="PROSITE" id="PS50240"/>
    </source>
</evidence>
<keyword evidence="10" id="KW-0136">Cellulose degradation</keyword>
<evidence type="ECO:0000256" key="16">
    <source>
        <dbReference type="SAM" id="MobiDB-lite"/>
    </source>
</evidence>
<dbReference type="InterPro" id="IPR043504">
    <property type="entry name" value="Peptidase_S1_PA_chymotrypsin"/>
</dbReference>
<keyword evidence="14" id="KW-0326">Glycosidase</keyword>
<evidence type="ECO:0000256" key="7">
    <source>
        <dbReference type="ARBA" id="ARBA00022729"/>
    </source>
</evidence>
<keyword evidence="7 17" id="KW-0732">Signal</keyword>
<keyword evidence="15" id="KW-0624">Polysaccharide degradation</keyword>
<dbReference type="OrthoDB" id="10257085at2759"/>
<dbReference type="CDD" id="cd00190">
    <property type="entry name" value="Tryp_SPc"/>
    <property type="match status" value="1"/>
</dbReference>
<reference evidence="19 20" key="1">
    <citation type="submission" date="2020-04" db="EMBL/GenBank/DDBJ databases">
        <authorList>
            <person name="Alioto T."/>
            <person name="Alioto T."/>
            <person name="Gomez Garrido J."/>
        </authorList>
    </citation>
    <scope>NUCLEOTIDE SEQUENCE [LARGE SCALE GENOMIC DNA]</scope>
</reference>
<evidence type="ECO:0000256" key="5">
    <source>
        <dbReference type="ARBA" id="ARBA00022525"/>
    </source>
</evidence>
<proteinExistence type="inferred from homology"/>
<dbReference type="SUPFAM" id="SSF50494">
    <property type="entry name" value="Trypsin-like serine proteases"/>
    <property type="match status" value="1"/>
</dbReference>
<evidence type="ECO:0000256" key="13">
    <source>
        <dbReference type="ARBA" id="ARBA00023277"/>
    </source>
</evidence>
<keyword evidence="5" id="KW-0964">Secreted</keyword>
<name>A0A8S1CBL8_9INSE</name>
<dbReference type="InterPro" id="IPR008928">
    <property type="entry name" value="6-hairpin_glycosidase_sf"/>
</dbReference>
<dbReference type="Proteomes" id="UP000494165">
    <property type="component" value="Unassembled WGS sequence"/>
</dbReference>
<keyword evidence="6" id="KW-0645">Protease</keyword>
<dbReference type="PROSITE" id="PS50240">
    <property type="entry name" value="TRYPSIN_DOM"/>
    <property type="match status" value="1"/>
</dbReference>
<keyword evidence="8" id="KW-0378">Hydrolase</keyword>
<dbReference type="InterPro" id="IPR018114">
    <property type="entry name" value="TRYPSIN_HIS"/>
</dbReference>
<dbReference type="AlphaFoldDB" id="A0A8S1CBL8"/>
<dbReference type="GO" id="GO:0005576">
    <property type="term" value="C:extracellular region"/>
    <property type="evidence" value="ECO:0007669"/>
    <property type="project" value="UniProtKB-SubCell"/>
</dbReference>
<dbReference type="InterPro" id="IPR001701">
    <property type="entry name" value="Glyco_hydro_9"/>
</dbReference>
<evidence type="ECO:0000256" key="4">
    <source>
        <dbReference type="ARBA" id="ARBA00012601"/>
    </source>
</evidence>
<evidence type="ECO:0000313" key="19">
    <source>
        <dbReference type="EMBL" id="CAB3366314.1"/>
    </source>
</evidence>
<evidence type="ECO:0000256" key="10">
    <source>
        <dbReference type="ARBA" id="ARBA00023001"/>
    </source>
</evidence>
<dbReference type="InterPro" id="IPR001314">
    <property type="entry name" value="Peptidase_S1A"/>
</dbReference>
<evidence type="ECO:0000256" key="9">
    <source>
        <dbReference type="ARBA" id="ARBA00022825"/>
    </source>
</evidence>
<dbReference type="PANTHER" id="PTHR22298">
    <property type="entry name" value="ENDO-1,4-BETA-GLUCANASE"/>
    <property type="match status" value="1"/>
</dbReference>
<dbReference type="EC" id="3.2.1.4" evidence="4"/>
<comment type="subcellular location">
    <subcellularLocation>
        <location evidence="2">Secreted</location>
    </subcellularLocation>
</comment>
<feature type="compositionally biased region" description="Low complexity" evidence="16">
    <location>
        <begin position="656"/>
        <end position="669"/>
    </location>
</feature>
<dbReference type="Gene3D" id="1.50.10.10">
    <property type="match status" value="1"/>
</dbReference>
<feature type="compositionally biased region" description="Low complexity" evidence="16">
    <location>
        <begin position="713"/>
        <end position="729"/>
    </location>
</feature>
<feature type="region of interest" description="Disordered" evidence="16">
    <location>
        <begin position="656"/>
        <end position="739"/>
    </location>
</feature>
<keyword evidence="11" id="KW-0865">Zymogen</keyword>
<sequence>MLILLLPILLLSTFVNGQQSLQPCTQLISSSSHQNNIFRAKLSIPVIRNENRWQATIKFTRPVAEFSVKNATFSSADMRSFVLRGGPLVANTVLGLNFQTRYTGPSSTLFIESVHFDGKLVCKETIEVTPTNPRIQSPQRKQLKYDYKTVIHNSLLFYEAQRSGLLPDDNRIRWRNDSCVRDRGNGFESLIGGYYTNGRTLKFTFPTAATMTVLAWGILNNEDGYARADELALAKDALHWGTLYLEKCHTKPEEIYALVGDVDKEIREWWGRPEDINFHRPAYSVTPNNPGSELAAEAAAALAASSILLGEDPARKNSHMRHAKELYSFATNYRGDYSKAVPLVAEFYKSWSGDEDELVWASLWLYRATGDRTYLDNAKRMYHNFRLSTKQVSEFSWDDKTLGARILLALFTLDEQYAREAEAVCDNVARNSSLRNPQGLYHINQAVGAIRYAANIAYACYELGEVLITIRDIPTNPYIQFAIQQVNFILGDSGRSFMVGFGNNYPRKIQHSASSCPNMPQECGWKNKNAPGPNPQVLVGALVGGPDINGRYEDSRDNWSQNDVGIDYNAGFQSLRNRPAEQRLLFALYAEEAGKSHALIAAVITSARPSSSSRAVPDDTCTRPHLSMERAAGKPILVVLFLLIAANLNLGQQYQNQNTQRQSQNQNQNYPEETRPPNRPFVSPTRRPSIVTDPTLTESVATRPTRFGGNVATSTTTTTTPRTNTHRPTQSTPSSASNEVLSFPGCGIREIRPAALITSALPTYEGEFPWHAAIFTRFSNSEQPRYACGGSLISKKAIITASHCVTRENGVKRAEDDITVYLGKYYKNEGWNPDRGVESHTPSRIILHPEYNKDNLTNDIAIILFGRYVTFTNKVSPICLWNTDPDLKKLAGKYGTVAGWGLMDVKRNSETNMLQKANFPVHSFEVCVRSKPEFFTTILAKDNTFCAGYTNGTSACNGDSGGGMAFEMNGRWYLRGVVSIGVPLENDQRLCNPKYYTIYSDVAKYLNWIARNVEGVTVIQPRSG</sequence>
<feature type="compositionally biased region" description="Polar residues" evidence="16">
    <location>
        <begin position="730"/>
        <end position="739"/>
    </location>
</feature>
<evidence type="ECO:0000256" key="3">
    <source>
        <dbReference type="ARBA" id="ARBA00007072"/>
    </source>
</evidence>
<keyword evidence="12" id="KW-1015">Disulfide bond</keyword>
<dbReference type="GO" id="GO:0030245">
    <property type="term" value="P:cellulose catabolic process"/>
    <property type="evidence" value="ECO:0007669"/>
    <property type="project" value="UniProtKB-KW"/>
</dbReference>
<dbReference type="FunFam" id="2.40.10.10:FF:000146">
    <property type="entry name" value="Serine protease 53"/>
    <property type="match status" value="1"/>
</dbReference>
<evidence type="ECO:0000256" key="12">
    <source>
        <dbReference type="ARBA" id="ARBA00023157"/>
    </source>
</evidence>
<keyword evidence="20" id="KW-1185">Reference proteome</keyword>
<comment type="catalytic activity">
    <reaction evidence="1">
        <text>Endohydrolysis of (1-&gt;4)-beta-D-glucosidic linkages in cellulose, lichenin and cereal beta-D-glucans.</text>
        <dbReference type="EC" id="3.2.1.4"/>
    </reaction>
</comment>